<gene>
    <name evidence="1" type="ORF">FOE78_07370</name>
</gene>
<sequence length="83" mass="9237">MKTISIGQLRQNPAPMIADLESGEVYSLTRHNREIGRIIPTASSAGIVPRKVNSPARTREIRRHELRSATSIDELLASDKGDW</sequence>
<dbReference type="EMBL" id="CP041692">
    <property type="protein sequence ID" value="QDP95742.1"/>
    <property type="molecule type" value="Genomic_DNA"/>
</dbReference>
<dbReference type="Gene3D" id="3.40.1620.10">
    <property type="entry name" value="YefM-like domain"/>
    <property type="match status" value="1"/>
</dbReference>
<accession>A0A516PX58</accession>
<evidence type="ECO:0000313" key="1">
    <source>
        <dbReference type="EMBL" id="QDP95742.1"/>
    </source>
</evidence>
<dbReference type="OrthoDB" id="33091at2"/>
<protein>
    <submittedName>
        <fullName evidence="1">Type II toxin-antitoxin system Phd/YefM family antitoxin</fullName>
    </submittedName>
</protein>
<name>A0A516PX58_9ACTN</name>
<dbReference type="KEGG" id="mik:FOE78_07370"/>
<organism evidence="1 2">
    <name type="scientific">Microlunatus elymi</name>
    <dbReference type="NCBI Taxonomy" id="2596828"/>
    <lineage>
        <taxon>Bacteria</taxon>
        <taxon>Bacillati</taxon>
        <taxon>Actinomycetota</taxon>
        <taxon>Actinomycetes</taxon>
        <taxon>Propionibacteriales</taxon>
        <taxon>Propionibacteriaceae</taxon>
        <taxon>Microlunatus</taxon>
    </lineage>
</organism>
<dbReference type="Proteomes" id="UP000319263">
    <property type="component" value="Chromosome"/>
</dbReference>
<dbReference type="AlphaFoldDB" id="A0A516PX58"/>
<reference evidence="1 2" key="1">
    <citation type="submission" date="2019-07" db="EMBL/GenBank/DDBJ databases">
        <title>Microlunatus dokdonensis sp. nov. isolated from the rhizospheric soil of the wild plant Elymus tsukushiensis.</title>
        <authorList>
            <person name="Ghim S.-Y."/>
            <person name="Hwang Y.-J."/>
            <person name="Son J.-S."/>
            <person name="Shin J.-H."/>
        </authorList>
    </citation>
    <scope>NUCLEOTIDE SEQUENCE [LARGE SCALE GENOMIC DNA]</scope>
    <source>
        <strain evidence="1 2">KUDC0627</strain>
    </source>
</reference>
<proteinExistence type="predicted"/>
<keyword evidence="2" id="KW-1185">Reference proteome</keyword>
<dbReference type="RefSeq" id="WP_143985710.1">
    <property type="nucleotide sequence ID" value="NZ_CP041692.1"/>
</dbReference>
<evidence type="ECO:0000313" key="2">
    <source>
        <dbReference type="Proteomes" id="UP000319263"/>
    </source>
</evidence>